<protein>
    <recommendedName>
        <fullName evidence="2">Transposase InsH N-terminal domain-containing protein</fullName>
    </recommendedName>
</protein>
<organism evidence="3 4">
    <name type="scientific">Streptomyces filipinensis</name>
    <dbReference type="NCBI Taxonomy" id="66887"/>
    <lineage>
        <taxon>Bacteria</taxon>
        <taxon>Bacillati</taxon>
        <taxon>Actinomycetota</taxon>
        <taxon>Actinomycetes</taxon>
        <taxon>Kitasatosporales</taxon>
        <taxon>Streptomycetaceae</taxon>
        <taxon>Streptomyces</taxon>
    </lineage>
</organism>
<evidence type="ECO:0000313" key="4">
    <source>
        <dbReference type="Proteomes" id="UP000618795"/>
    </source>
</evidence>
<reference evidence="3" key="2">
    <citation type="submission" date="2020-09" db="EMBL/GenBank/DDBJ databases">
        <authorList>
            <person name="Sun Q."/>
            <person name="Ohkuma M."/>
        </authorList>
    </citation>
    <scope>NUCLEOTIDE SEQUENCE</scope>
    <source>
        <strain evidence="3">JCM 4369</strain>
    </source>
</reference>
<dbReference type="Proteomes" id="UP000618795">
    <property type="component" value="Unassembled WGS sequence"/>
</dbReference>
<feature type="domain" description="Transposase InsH N-terminal" evidence="2">
    <location>
        <begin position="2"/>
        <end position="57"/>
    </location>
</feature>
<reference evidence="3" key="1">
    <citation type="journal article" date="2014" name="Int. J. Syst. Evol. Microbiol.">
        <title>Complete genome sequence of Corynebacterium casei LMG S-19264T (=DSM 44701T), isolated from a smear-ripened cheese.</title>
        <authorList>
            <consortium name="US DOE Joint Genome Institute (JGI-PGF)"/>
            <person name="Walter F."/>
            <person name="Albersmeier A."/>
            <person name="Kalinowski J."/>
            <person name="Ruckert C."/>
        </authorList>
    </citation>
    <scope>NUCLEOTIDE SEQUENCE</scope>
    <source>
        <strain evidence="3">JCM 4369</strain>
    </source>
</reference>
<dbReference type="InterPro" id="IPR008490">
    <property type="entry name" value="Transposase_InsH_N"/>
</dbReference>
<evidence type="ECO:0000256" key="1">
    <source>
        <dbReference type="SAM" id="MobiDB-lite"/>
    </source>
</evidence>
<gene>
    <name evidence="3" type="ORF">GCM10010260_80220</name>
</gene>
<dbReference type="EMBL" id="BMTD01000032">
    <property type="protein sequence ID" value="GGV27687.1"/>
    <property type="molecule type" value="Genomic_DNA"/>
</dbReference>
<feature type="region of interest" description="Disordered" evidence="1">
    <location>
        <begin position="177"/>
        <end position="199"/>
    </location>
</feature>
<evidence type="ECO:0000313" key="3">
    <source>
        <dbReference type="EMBL" id="GGV27687.1"/>
    </source>
</evidence>
<dbReference type="AlphaFoldDB" id="A0A918IK62"/>
<proteinExistence type="predicted"/>
<keyword evidence="4" id="KW-1185">Reference proteome</keyword>
<comment type="caution">
    <text evidence="3">The sequence shown here is derived from an EMBL/GenBank/DDBJ whole genome shotgun (WGS) entry which is preliminary data.</text>
</comment>
<dbReference type="Pfam" id="PF05598">
    <property type="entry name" value="DUF772"/>
    <property type="match status" value="1"/>
</dbReference>
<name>A0A918IK62_9ACTN</name>
<accession>A0A918IK62</accession>
<evidence type="ECO:0000259" key="2">
    <source>
        <dbReference type="Pfam" id="PF05598"/>
    </source>
</evidence>
<dbReference type="RefSeq" id="WP_268252928.1">
    <property type="nucleotide sequence ID" value="NZ_BMTD01000032.1"/>
</dbReference>
<sequence length="199" mass="21496">MAPGVLALVTVLQFAEGLSDRQAADAVRTRIDWKYAIGLELMDTGFDYSVLSEFRSRLLSGEKAGEVFDLVLRLARERGLLKTAGRQRTDSAKVLGAITGLNRLALVGESLRSALNSIAAVAPDWLAGRVELEGFNRYGHRVEEARLPRSKDKQRAWTTQVGVDGVRLMTAVFASAAPTGPATAASPRRTSSTSSPQPR</sequence>